<reference evidence="1 2" key="1">
    <citation type="submission" date="2016-10" db="EMBL/GenBank/DDBJ databases">
        <authorList>
            <person name="Varghese N."/>
            <person name="Submissions S."/>
        </authorList>
    </citation>
    <scope>NUCLEOTIDE SEQUENCE [LARGE SCALE GENOMIC DNA]</scope>
    <source>
        <strain evidence="1 2">DSM 16733</strain>
    </source>
</reference>
<gene>
    <name evidence="1" type="ORF">SAMN05216476_2525</name>
</gene>
<dbReference type="AlphaFoldDB" id="A0AAX2DBB0"/>
<organism evidence="1 2">
    <name type="scientific">Pseudomonas mediterranea</name>
    <dbReference type="NCBI Taxonomy" id="183795"/>
    <lineage>
        <taxon>Bacteria</taxon>
        <taxon>Pseudomonadati</taxon>
        <taxon>Pseudomonadota</taxon>
        <taxon>Gammaproteobacteria</taxon>
        <taxon>Pseudomonadales</taxon>
        <taxon>Pseudomonadaceae</taxon>
        <taxon>Pseudomonas</taxon>
    </lineage>
</organism>
<evidence type="ECO:0000313" key="2">
    <source>
        <dbReference type="Proteomes" id="UP000183772"/>
    </source>
</evidence>
<dbReference type="RefSeq" id="WP_047700607.1">
    <property type="nucleotide sequence ID" value="NZ_CP046874.1"/>
</dbReference>
<dbReference type="Proteomes" id="UP000183772">
    <property type="component" value="Chromosome I"/>
</dbReference>
<accession>A0AAX2DBB0</accession>
<proteinExistence type="predicted"/>
<sequence length="70" mass="7660">MSTLNEIAANHARMAKAKAKEEELIRLSEFHAQVLGDFELPSVDATQESSVFLMAPVLEHSFVEGIGCTI</sequence>
<evidence type="ECO:0000313" key="1">
    <source>
        <dbReference type="EMBL" id="SDU48971.1"/>
    </source>
</evidence>
<dbReference type="GeneID" id="76212693"/>
<protein>
    <submittedName>
        <fullName evidence="1">Uncharacterized protein</fullName>
    </submittedName>
</protein>
<keyword evidence="2" id="KW-1185">Reference proteome</keyword>
<name>A0AAX2DBB0_9PSED</name>
<dbReference type="EMBL" id="LT629790">
    <property type="protein sequence ID" value="SDU48971.1"/>
    <property type="molecule type" value="Genomic_DNA"/>
</dbReference>